<organism evidence="6 7">
    <name type="scientific">Cherax quadricarinatus</name>
    <name type="common">Australian red claw crayfish</name>
    <dbReference type="NCBI Taxonomy" id="27406"/>
    <lineage>
        <taxon>Eukaryota</taxon>
        <taxon>Metazoa</taxon>
        <taxon>Ecdysozoa</taxon>
        <taxon>Arthropoda</taxon>
        <taxon>Crustacea</taxon>
        <taxon>Multicrustacea</taxon>
        <taxon>Malacostraca</taxon>
        <taxon>Eumalacostraca</taxon>
        <taxon>Eucarida</taxon>
        <taxon>Decapoda</taxon>
        <taxon>Pleocyemata</taxon>
        <taxon>Astacidea</taxon>
        <taxon>Parastacoidea</taxon>
        <taxon>Parastacidae</taxon>
        <taxon>Cherax</taxon>
    </lineage>
</organism>
<dbReference type="PANTHER" id="PTHR24251:SF30">
    <property type="entry name" value="MEMBRANE FRIZZLED-RELATED PROTEIN"/>
    <property type="match status" value="1"/>
</dbReference>
<accession>A0AAW0WLJ1</accession>
<dbReference type="AlphaFoldDB" id="A0AAW0WLJ1"/>
<dbReference type="InterPro" id="IPR035914">
    <property type="entry name" value="Sperma_CUB_dom_sf"/>
</dbReference>
<dbReference type="Gene3D" id="2.60.120.290">
    <property type="entry name" value="Spermadhesin, CUB domain"/>
    <property type="match status" value="1"/>
</dbReference>
<feature type="non-terminal residue" evidence="6">
    <location>
        <position position="1"/>
    </location>
</feature>
<dbReference type="EMBL" id="JARKIK010000072">
    <property type="protein sequence ID" value="KAK8728202.1"/>
    <property type="molecule type" value="Genomic_DNA"/>
</dbReference>
<dbReference type="SUPFAM" id="SSF49854">
    <property type="entry name" value="Spermadhesin, CUB domain"/>
    <property type="match status" value="1"/>
</dbReference>
<keyword evidence="1" id="KW-0677">Repeat</keyword>
<name>A0AAW0WLJ1_CHEQU</name>
<reference evidence="6 7" key="1">
    <citation type="journal article" date="2024" name="BMC Genomics">
        <title>Genome assembly of redclaw crayfish (Cherax quadricarinatus) provides insights into its immune adaptation and hypoxia tolerance.</title>
        <authorList>
            <person name="Liu Z."/>
            <person name="Zheng J."/>
            <person name="Li H."/>
            <person name="Fang K."/>
            <person name="Wang S."/>
            <person name="He J."/>
            <person name="Zhou D."/>
            <person name="Weng S."/>
            <person name="Chi M."/>
            <person name="Gu Z."/>
            <person name="He J."/>
            <person name="Li F."/>
            <person name="Wang M."/>
        </authorList>
    </citation>
    <scope>NUCLEOTIDE SEQUENCE [LARGE SCALE GENOMIC DNA]</scope>
    <source>
        <strain evidence="6">ZL_2023a</strain>
    </source>
</reference>
<evidence type="ECO:0000313" key="6">
    <source>
        <dbReference type="EMBL" id="KAK8728202.1"/>
    </source>
</evidence>
<evidence type="ECO:0000313" key="7">
    <source>
        <dbReference type="Proteomes" id="UP001445076"/>
    </source>
</evidence>
<dbReference type="InterPro" id="IPR000859">
    <property type="entry name" value="CUB_dom"/>
</dbReference>
<gene>
    <name evidence="6" type="ORF">OTU49_009169</name>
</gene>
<evidence type="ECO:0000256" key="1">
    <source>
        <dbReference type="ARBA" id="ARBA00022737"/>
    </source>
</evidence>
<evidence type="ECO:0000256" key="4">
    <source>
        <dbReference type="SAM" id="Phobius"/>
    </source>
</evidence>
<comment type="caution">
    <text evidence="6">The sequence shown here is derived from an EMBL/GenBank/DDBJ whole genome shotgun (WGS) entry which is preliminary data.</text>
</comment>
<keyword evidence="4" id="KW-0472">Membrane</keyword>
<dbReference type="Proteomes" id="UP001445076">
    <property type="component" value="Unassembled WGS sequence"/>
</dbReference>
<evidence type="ECO:0000256" key="2">
    <source>
        <dbReference type="ARBA" id="ARBA00023157"/>
    </source>
</evidence>
<dbReference type="Pfam" id="PF00431">
    <property type="entry name" value="CUB"/>
    <property type="match status" value="1"/>
</dbReference>
<comment type="caution">
    <text evidence="3">Lacks conserved residue(s) required for the propagation of feature annotation.</text>
</comment>
<proteinExistence type="predicted"/>
<dbReference type="PROSITE" id="PS01180">
    <property type="entry name" value="CUB"/>
    <property type="match status" value="1"/>
</dbReference>
<keyword evidence="4" id="KW-0812">Transmembrane</keyword>
<protein>
    <recommendedName>
        <fullName evidence="5">CUB domain-containing protein</fullName>
    </recommendedName>
</protein>
<keyword evidence="7" id="KW-1185">Reference proteome</keyword>
<evidence type="ECO:0000259" key="5">
    <source>
        <dbReference type="PROSITE" id="PS01180"/>
    </source>
</evidence>
<dbReference type="CDD" id="cd00041">
    <property type="entry name" value="CUB"/>
    <property type="match status" value="1"/>
</dbReference>
<feature type="transmembrane region" description="Helical" evidence="4">
    <location>
        <begin position="370"/>
        <end position="394"/>
    </location>
</feature>
<sequence>EASQRVDVHWLSSHYNTLSSLSISMNSQPLLLLLMATFPLFTGGEVAEECSEGELSFSCEAPGEEVIIREAWLYGSSVMTKVDLGLGEKCHVPEYNLQYKKGSLLQYINKQCGGQAECKFSLENHVPSALQVQDQWEGGVLWAVYHCVHKSEFYRVCGSEVYAQSGWVQSIGYPQYYLGEPAVCTITLRVDDKQRIQLTITDLNIREIVSPNEVSCRDSLSVTEGSKQLLHRCEETKVPLSITSEGPELNITLTATTNLFPKRGYVAHFQALGCKTPSTPQDGYLIFRNATHAEYCCCVHHVFPDTLARQRFLQCNKLHVWNDTLPDCIDLEELLEDGNITEIQFHNLINGSTTYAQAEMLRQAHLVYDLVVPTVIMTVLVLGNVAVVFLIIYCRRGVIEEGVRCEELESIKANPEPTDVIDSEPCNV</sequence>
<keyword evidence="2 3" id="KW-1015">Disulfide bond</keyword>
<evidence type="ECO:0000256" key="3">
    <source>
        <dbReference type="PROSITE-ProRule" id="PRU00059"/>
    </source>
</evidence>
<feature type="disulfide bond" evidence="3">
    <location>
        <begin position="157"/>
        <end position="184"/>
    </location>
</feature>
<dbReference type="SMART" id="SM00042">
    <property type="entry name" value="CUB"/>
    <property type="match status" value="1"/>
</dbReference>
<feature type="domain" description="CUB" evidence="5">
    <location>
        <begin position="157"/>
        <end position="272"/>
    </location>
</feature>
<keyword evidence="4" id="KW-1133">Transmembrane helix</keyword>
<dbReference type="PANTHER" id="PTHR24251">
    <property type="entry name" value="OVOCHYMASE-RELATED"/>
    <property type="match status" value="1"/>
</dbReference>